<feature type="compositionally biased region" description="Polar residues" evidence="11">
    <location>
        <begin position="46"/>
        <end position="62"/>
    </location>
</feature>
<dbReference type="GO" id="GO:0005886">
    <property type="term" value="C:plasma membrane"/>
    <property type="evidence" value="ECO:0007669"/>
    <property type="project" value="UniProtKB-SubCell"/>
</dbReference>
<feature type="domain" description="Chitin synthase N-terminal" evidence="12">
    <location>
        <begin position="221"/>
        <end position="283"/>
    </location>
</feature>
<keyword evidence="14" id="KW-1185">Reference proteome</keyword>
<evidence type="ECO:0000256" key="6">
    <source>
        <dbReference type="ARBA" id="ARBA00022692"/>
    </source>
</evidence>
<dbReference type="Pfam" id="PF08407">
    <property type="entry name" value="Chitin_synth_1N"/>
    <property type="match status" value="1"/>
</dbReference>
<comment type="similarity">
    <text evidence="10">Belongs to the chitin synthase family.</text>
</comment>
<reference evidence="13 14" key="1">
    <citation type="journal article" date="2023" name="Elife">
        <title>Identification of key yeast species and microbe-microbe interactions impacting larval growth of Drosophila in the wild.</title>
        <authorList>
            <person name="Mure A."/>
            <person name="Sugiura Y."/>
            <person name="Maeda R."/>
            <person name="Honda K."/>
            <person name="Sakurai N."/>
            <person name="Takahashi Y."/>
            <person name="Watada M."/>
            <person name="Katoh T."/>
            <person name="Gotoh A."/>
            <person name="Gotoh Y."/>
            <person name="Taniguchi I."/>
            <person name="Nakamura K."/>
            <person name="Hayashi T."/>
            <person name="Katayama T."/>
            <person name="Uemura T."/>
            <person name="Hattori Y."/>
        </authorList>
    </citation>
    <scope>NUCLEOTIDE SEQUENCE [LARGE SCALE GENOMIC DNA]</scope>
    <source>
        <strain evidence="13 14">SC-9</strain>
    </source>
</reference>
<evidence type="ECO:0000256" key="1">
    <source>
        <dbReference type="ARBA" id="ARBA00004651"/>
    </source>
</evidence>
<dbReference type="GO" id="GO:0006031">
    <property type="term" value="P:chitin biosynthetic process"/>
    <property type="evidence" value="ECO:0007669"/>
    <property type="project" value="UniProtKB-UniRule"/>
</dbReference>
<evidence type="ECO:0000256" key="5">
    <source>
        <dbReference type="ARBA" id="ARBA00022679"/>
    </source>
</evidence>
<sequence length="959" mass="107707">MASSSANINRRNHRDEEEEITPLNPPQDIPLGSIHHHHNNNNNNNSQQFYQTNTSPQQTGDSAYTYDSGFQKPSSSYQGNGNGTGGKTSQQQHHHHLNNPNFDSPEHLRASLYPPNASGSGFYSNLFTSNQSLAEEEFLNLPVSGDYYPTNTWNDDYDQRSMVQRSSTDLLNPFEGQQTGGSALTAIPTGNTPIFQNDDHDINNIDGDEEELDENGQPARTKKRLADFLGNLVFDCPVSNDLLKQYKTKHEEREFCYMRYTAATSDPTEFSLQRFTLRQPLFKPPRAPCELMIVVTMYNEDDVLLGRTLKGVFDNIKYLCSKRNSKVWGVEGWKKVVVCVVSDGRTKINTRARALLACLGVYQDGFAKNMVNDKPVTAHLYEYTTLLGIASVKDGVVKLTNEDTCPIQLLFCLKEKNQKKINSHRWCFQAFGPILQPKVVILLDAGTEPAKRSLYHLWKTFDRHKNVGGACGEIKAMLGPRGKLLVNPLIAAQNFEYKMSNILDKPTESVFGFISVLPGAFSAYRYEALQNDITGHGPLEAYFKGETLHNQAGAGIFTSNMYLAEDRILCFEIVTKRDSKWVLRYVKAASAETDVPDNLPEFVLQRRRWLNGSFFAAIYSIFHFYKVFRSSHNPIRFALLLIEFLYNAINLLVSWFSLGSFFLVFRILTKAMGDSNMYFPKPGKIIAIILLWMYATATVATFIFSFGNSPKGARKSYMGIAIFYAACMLYMLLATVLLSIKTVKGALESERESNDGDISFGGLVKQQYVRSLTMSVLATYALYTVASIVFLDPWHMITSFVQYLLLSPTYINVLNVYAFCNVHDISWGTKGDDGVKTDLGVVKQSASGTFEIEIPTTDEEIDSSYRKEAEMLMVPEPPAPPRSGKSSDDEKFYYAWVRSMLVITWIISNVGVIAVVLVTGDEALKQQIFLTVILYTVAALAAFRCVGCLSYLVLRAIGY</sequence>
<dbReference type="GeneID" id="90076549"/>
<dbReference type="InterPro" id="IPR029044">
    <property type="entry name" value="Nucleotide-diphossugar_trans"/>
</dbReference>
<keyword evidence="6 10" id="KW-0812">Transmembrane</keyword>
<dbReference type="InterPro" id="IPR013616">
    <property type="entry name" value="Chitin_synth_N"/>
</dbReference>
<feature type="transmembrane region" description="Helical" evidence="10">
    <location>
        <begin position="685"/>
        <end position="706"/>
    </location>
</feature>
<evidence type="ECO:0000256" key="4">
    <source>
        <dbReference type="ARBA" id="ARBA00022676"/>
    </source>
</evidence>
<dbReference type="RefSeq" id="XP_064855556.1">
    <property type="nucleotide sequence ID" value="XM_064999484.1"/>
</dbReference>
<keyword evidence="5 10" id="KW-0808">Transferase</keyword>
<evidence type="ECO:0000259" key="12">
    <source>
        <dbReference type="Pfam" id="PF08407"/>
    </source>
</evidence>
<evidence type="ECO:0000256" key="9">
    <source>
        <dbReference type="ARBA" id="ARBA00023316"/>
    </source>
</evidence>
<name>A0AAV5QV39_9ASCO</name>
<evidence type="ECO:0000313" key="14">
    <source>
        <dbReference type="Proteomes" id="UP001360560"/>
    </source>
</evidence>
<keyword evidence="8 10" id="KW-0472">Membrane</keyword>
<evidence type="ECO:0000256" key="2">
    <source>
        <dbReference type="ARBA" id="ARBA00012543"/>
    </source>
</evidence>
<dbReference type="SUPFAM" id="SSF53448">
    <property type="entry name" value="Nucleotide-diphospho-sugar transferases"/>
    <property type="match status" value="1"/>
</dbReference>
<dbReference type="Pfam" id="PF01644">
    <property type="entry name" value="Chitin_synth_1"/>
    <property type="match status" value="1"/>
</dbReference>
<evidence type="ECO:0000256" key="7">
    <source>
        <dbReference type="ARBA" id="ARBA00022989"/>
    </source>
</evidence>
<dbReference type="EC" id="2.4.1.16" evidence="2 10"/>
<feature type="transmembrane region" description="Helical" evidence="10">
    <location>
        <begin position="928"/>
        <end position="954"/>
    </location>
</feature>
<dbReference type="InterPro" id="IPR004835">
    <property type="entry name" value="Chitin_synth"/>
</dbReference>
<proteinExistence type="inferred from homology"/>
<dbReference type="GO" id="GO:0004100">
    <property type="term" value="F:chitin synthase activity"/>
    <property type="evidence" value="ECO:0007669"/>
    <property type="project" value="UniProtKB-UniRule"/>
</dbReference>
<keyword evidence="3 10" id="KW-1003">Cell membrane</keyword>
<organism evidence="13 14">
    <name type="scientific">Saccharomycopsis crataegensis</name>
    <dbReference type="NCBI Taxonomy" id="43959"/>
    <lineage>
        <taxon>Eukaryota</taxon>
        <taxon>Fungi</taxon>
        <taxon>Dikarya</taxon>
        <taxon>Ascomycota</taxon>
        <taxon>Saccharomycotina</taxon>
        <taxon>Saccharomycetes</taxon>
        <taxon>Saccharomycopsidaceae</taxon>
        <taxon>Saccharomycopsis</taxon>
    </lineage>
</organism>
<keyword evidence="7 10" id="KW-1133">Transmembrane helix</keyword>
<evidence type="ECO:0000256" key="3">
    <source>
        <dbReference type="ARBA" id="ARBA00022475"/>
    </source>
</evidence>
<dbReference type="PANTHER" id="PTHR22914:SF9">
    <property type="entry name" value="CHITIN SYNTHASE 1"/>
    <property type="match status" value="1"/>
</dbReference>
<dbReference type="GO" id="GO:0071555">
    <property type="term" value="P:cell wall organization"/>
    <property type="evidence" value="ECO:0007669"/>
    <property type="project" value="UniProtKB-KW"/>
</dbReference>
<keyword evidence="4 10" id="KW-0328">Glycosyltransferase</keyword>
<dbReference type="Proteomes" id="UP001360560">
    <property type="component" value="Unassembled WGS sequence"/>
</dbReference>
<gene>
    <name evidence="13" type="ORF">DASC09_059000</name>
</gene>
<dbReference type="GO" id="GO:0030428">
    <property type="term" value="C:cell septum"/>
    <property type="evidence" value="ECO:0007669"/>
    <property type="project" value="TreeGrafter"/>
</dbReference>
<feature type="transmembrane region" description="Helical" evidence="10">
    <location>
        <begin position="637"/>
        <end position="665"/>
    </location>
</feature>
<evidence type="ECO:0000256" key="8">
    <source>
        <dbReference type="ARBA" id="ARBA00023136"/>
    </source>
</evidence>
<comment type="caution">
    <text evidence="13">The sequence shown here is derived from an EMBL/GenBank/DDBJ whole genome shotgun (WGS) entry which is preliminary data.</text>
</comment>
<dbReference type="CDD" id="cd04190">
    <property type="entry name" value="Chitin_synth_C"/>
    <property type="match status" value="1"/>
</dbReference>
<comment type="catalytic activity">
    <reaction evidence="10">
        <text>[(1-&gt;4)-N-acetyl-beta-D-glucosaminyl](n) + UDP-N-acetyl-alpha-D-glucosamine = [(1-&gt;4)-N-acetyl-beta-D-glucosaminyl](n+1) + UDP + H(+)</text>
        <dbReference type="Rhea" id="RHEA:16637"/>
        <dbReference type="Rhea" id="RHEA-COMP:9593"/>
        <dbReference type="Rhea" id="RHEA-COMP:9595"/>
        <dbReference type="ChEBI" id="CHEBI:15378"/>
        <dbReference type="ChEBI" id="CHEBI:17029"/>
        <dbReference type="ChEBI" id="CHEBI:57705"/>
        <dbReference type="ChEBI" id="CHEBI:58223"/>
        <dbReference type="EC" id="2.4.1.16"/>
    </reaction>
</comment>
<evidence type="ECO:0000256" key="11">
    <source>
        <dbReference type="SAM" id="MobiDB-lite"/>
    </source>
</evidence>
<accession>A0AAV5QV39</accession>
<evidence type="ECO:0000313" key="13">
    <source>
        <dbReference type="EMBL" id="GMM38561.1"/>
    </source>
</evidence>
<protein>
    <recommendedName>
        <fullName evidence="2 10">Chitin synthase</fullName>
        <ecNumber evidence="2 10">2.4.1.16</ecNumber>
    </recommendedName>
</protein>
<feature type="transmembrane region" description="Helical" evidence="10">
    <location>
        <begin position="772"/>
        <end position="791"/>
    </location>
</feature>
<feature type="region of interest" description="Disordered" evidence="11">
    <location>
        <begin position="1"/>
        <end position="114"/>
    </location>
</feature>
<feature type="transmembrane region" description="Helical" evidence="10">
    <location>
        <begin position="718"/>
        <end position="740"/>
    </location>
</feature>
<dbReference type="EMBL" id="BTFZ01000020">
    <property type="protein sequence ID" value="GMM38561.1"/>
    <property type="molecule type" value="Genomic_DNA"/>
</dbReference>
<comment type="function">
    <text evidence="10">Polymerizes chitin, a structural polymer of the cell wall and septum, by transferring the sugar moiety of UDP-GlcNAc to the non-reducing end of the growing chitin polymer.</text>
</comment>
<dbReference type="AlphaFoldDB" id="A0AAV5QV39"/>
<feature type="transmembrane region" description="Helical" evidence="10">
    <location>
        <begin position="892"/>
        <end position="916"/>
    </location>
</feature>
<evidence type="ECO:0000256" key="10">
    <source>
        <dbReference type="RuleBase" id="RU366040"/>
    </source>
</evidence>
<dbReference type="PANTHER" id="PTHR22914">
    <property type="entry name" value="CHITIN SYNTHASE"/>
    <property type="match status" value="1"/>
</dbReference>
<keyword evidence="9 10" id="KW-0961">Cell wall biogenesis/degradation</keyword>
<comment type="subcellular location">
    <subcellularLocation>
        <location evidence="1 10">Cell membrane</location>
        <topology evidence="1 10">Multi-pass membrane protein</topology>
    </subcellularLocation>
</comment>